<organism evidence="8 9">
    <name type="scientific">Corallococcus soli</name>
    <dbReference type="NCBI Taxonomy" id="2710757"/>
    <lineage>
        <taxon>Bacteria</taxon>
        <taxon>Pseudomonadati</taxon>
        <taxon>Myxococcota</taxon>
        <taxon>Myxococcia</taxon>
        <taxon>Myxococcales</taxon>
        <taxon>Cystobacterineae</taxon>
        <taxon>Myxococcaceae</taxon>
        <taxon>Corallococcus</taxon>
    </lineage>
</organism>
<evidence type="ECO:0000256" key="6">
    <source>
        <dbReference type="SAM" id="MobiDB-lite"/>
    </source>
</evidence>
<protein>
    <recommendedName>
        <fullName evidence="5">Transport permease protein</fullName>
    </recommendedName>
</protein>
<evidence type="ECO:0000313" key="9">
    <source>
        <dbReference type="Proteomes" id="UP001516472"/>
    </source>
</evidence>
<dbReference type="PANTHER" id="PTHR43077">
    <property type="entry name" value="TRANSPORT PERMEASE YVFS-RELATED"/>
    <property type="match status" value="1"/>
</dbReference>
<comment type="subcellular location">
    <subcellularLocation>
        <location evidence="5">Cell membrane</location>
        <topology evidence="5">Multi-pass membrane protein</topology>
    </subcellularLocation>
    <subcellularLocation>
        <location evidence="1">Membrane</location>
        <topology evidence="1">Multi-pass membrane protein</topology>
    </subcellularLocation>
</comment>
<dbReference type="Proteomes" id="UP001516472">
    <property type="component" value="Unassembled WGS sequence"/>
</dbReference>
<feature type="region of interest" description="Disordered" evidence="6">
    <location>
        <begin position="1"/>
        <end position="30"/>
    </location>
</feature>
<keyword evidence="5" id="KW-1003">Cell membrane</keyword>
<keyword evidence="9" id="KW-1185">Reference proteome</keyword>
<keyword evidence="5" id="KW-0813">Transport</keyword>
<feature type="transmembrane region" description="Helical" evidence="5">
    <location>
        <begin position="61"/>
        <end position="84"/>
    </location>
</feature>
<reference evidence="8 9" key="1">
    <citation type="submission" date="2020-02" db="EMBL/GenBank/DDBJ databases">
        <authorList>
            <person name="Babadi Z.K."/>
            <person name="Risdian C."/>
            <person name="Ebrahimipour G.H."/>
            <person name="Wink J."/>
        </authorList>
    </citation>
    <scope>NUCLEOTIDE SEQUENCE [LARGE SCALE GENOMIC DNA]</scope>
    <source>
        <strain evidence="8 9">ZKHCc1 1396</strain>
    </source>
</reference>
<gene>
    <name evidence="8" type="ORF">G4177_10005</name>
</gene>
<dbReference type="EMBL" id="JAAIYO010000002">
    <property type="protein sequence ID" value="MBE4748496.1"/>
    <property type="molecule type" value="Genomic_DNA"/>
</dbReference>
<evidence type="ECO:0000256" key="5">
    <source>
        <dbReference type="RuleBase" id="RU361157"/>
    </source>
</evidence>
<keyword evidence="2 5" id="KW-0812">Transmembrane</keyword>
<evidence type="ECO:0000259" key="7">
    <source>
        <dbReference type="PROSITE" id="PS51012"/>
    </source>
</evidence>
<evidence type="ECO:0000256" key="4">
    <source>
        <dbReference type="ARBA" id="ARBA00023136"/>
    </source>
</evidence>
<accession>A0ABR9PKR2</accession>
<sequence length="296" mass="31094">MSADIPVPVPTSLEAPEQAPQAAPVAPASRREPGTLALQWATVRVLLARDVVRFFRQPSRVIGALAQPILFWFVIGSGFAGSFRVEGAQGLGYQQFFFPGVVTMVVLFSAIFATITVIEDRKEGFLQAVLAGPGSRLAVVLGKALGSSTIALMQASLFLLFAPLAGVDVRAVDYPLLAAVMVLSALALTGMGMALAWWVRSSAGYHAVMSLVMLPMWVLSGAMFPVKGAGPVLSWVMLLNPMRFSVEGVRRALYGAQASLAVGSAGGGGVGWEVPALLAFAAVFLGLAAFSVSRRE</sequence>
<feature type="transmembrane region" description="Helical" evidence="5">
    <location>
        <begin position="139"/>
        <end position="162"/>
    </location>
</feature>
<dbReference type="PROSITE" id="PS51012">
    <property type="entry name" value="ABC_TM2"/>
    <property type="match status" value="1"/>
</dbReference>
<feature type="transmembrane region" description="Helical" evidence="5">
    <location>
        <begin position="96"/>
        <end position="118"/>
    </location>
</feature>
<dbReference type="PIRSF" id="PIRSF006648">
    <property type="entry name" value="DrrB"/>
    <property type="match status" value="1"/>
</dbReference>
<dbReference type="InterPro" id="IPR000412">
    <property type="entry name" value="ABC_2_transport"/>
</dbReference>
<dbReference type="InterPro" id="IPR051328">
    <property type="entry name" value="T7SS_ABC-Transporter"/>
</dbReference>
<keyword evidence="3 5" id="KW-1133">Transmembrane helix</keyword>
<comment type="caution">
    <text evidence="8">The sequence shown here is derived from an EMBL/GenBank/DDBJ whole genome shotgun (WGS) entry which is preliminary data.</text>
</comment>
<dbReference type="PANTHER" id="PTHR43077:SF10">
    <property type="entry name" value="TRANSPORT PERMEASE PROTEIN"/>
    <property type="match status" value="1"/>
</dbReference>
<evidence type="ECO:0000256" key="1">
    <source>
        <dbReference type="ARBA" id="ARBA00004141"/>
    </source>
</evidence>
<dbReference type="PRINTS" id="PR00164">
    <property type="entry name" value="ABC2TRNSPORT"/>
</dbReference>
<evidence type="ECO:0000313" key="8">
    <source>
        <dbReference type="EMBL" id="MBE4748496.1"/>
    </source>
</evidence>
<evidence type="ECO:0000256" key="3">
    <source>
        <dbReference type="ARBA" id="ARBA00022989"/>
    </source>
</evidence>
<dbReference type="RefSeq" id="WP_193347889.1">
    <property type="nucleotide sequence ID" value="NZ_JAAIYO010000002.1"/>
</dbReference>
<feature type="transmembrane region" description="Helical" evidence="5">
    <location>
        <begin position="211"/>
        <end position="238"/>
    </location>
</feature>
<feature type="transmembrane region" description="Helical" evidence="5">
    <location>
        <begin position="274"/>
        <end position="292"/>
    </location>
</feature>
<comment type="similarity">
    <text evidence="5">Belongs to the ABC-2 integral membrane protein family.</text>
</comment>
<name>A0ABR9PKR2_9BACT</name>
<feature type="compositionally biased region" description="Low complexity" evidence="6">
    <location>
        <begin position="14"/>
        <end position="28"/>
    </location>
</feature>
<dbReference type="InterPro" id="IPR047817">
    <property type="entry name" value="ABC2_TM_bact-type"/>
</dbReference>
<feature type="domain" description="ABC transmembrane type-2" evidence="7">
    <location>
        <begin position="59"/>
        <end position="295"/>
    </location>
</feature>
<dbReference type="InterPro" id="IPR013525">
    <property type="entry name" value="ABC2_TM"/>
</dbReference>
<proteinExistence type="inferred from homology"/>
<evidence type="ECO:0000256" key="2">
    <source>
        <dbReference type="ARBA" id="ARBA00022692"/>
    </source>
</evidence>
<feature type="transmembrane region" description="Helical" evidence="5">
    <location>
        <begin position="174"/>
        <end position="199"/>
    </location>
</feature>
<keyword evidence="4 5" id="KW-0472">Membrane</keyword>
<dbReference type="Pfam" id="PF01061">
    <property type="entry name" value="ABC2_membrane"/>
    <property type="match status" value="1"/>
</dbReference>